<reference evidence="2" key="1">
    <citation type="submission" date="2007-03" db="EMBL/GenBank/DDBJ databases">
        <title>Complete sequence of Prosthecochloris vibrioformis DSM 265.</title>
        <authorList>
            <consortium name="US DOE Joint Genome Institute"/>
            <person name="Copeland A."/>
            <person name="Lucas S."/>
            <person name="Lapidus A."/>
            <person name="Barry K."/>
            <person name="Detter J.C."/>
            <person name="Glavina del Rio T."/>
            <person name="Hammon N."/>
            <person name="Israni S."/>
            <person name="Pitluck S."/>
            <person name="Schmutz J."/>
            <person name="Larimer F."/>
            <person name="Land M."/>
            <person name="Hauser L."/>
            <person name="Mikhailova N."/>
            <person name="Li T."/>
            <person name="Overmann J."/>
            <person name="Schuster S.C."/>
            <person name="Bryant D.A."/>
            <person name="Richardson P."/>
        </authorList>
    </citation>
    <scope>NUCLEOTIDE SEQUENCE [LARGE SCALE GENOMIC DNA]</scope>
    <source>
        <strain evidence="2">DSM 265</strain>
    </source>
</reference>
<evidence type="ECO:0000256" key="1">
    <source>
        <dbReference type="SAM" id="MobiDB-lite"/>
    </source>
</evidence>
<sequence>MKKVLAVSLLLLATGCTPYMRNHHDDRRDEGKSDRYEKKESRDSDRKDRKDKDERKDEQRYDDERTDGDRYR</sequence>
<dbReference type="AlphaFoldDB" id="A4SFM2"/>
<dbReference type="PROSITE" id="PS51257">
    <property type="entry name" value="PROKAR_LIPOPROTEIN"/>
    <property type="match status" value="1"/>
</dbReference>
<evidence type="ECO:0000313" key="2">
    <source>
        <dbReference type="EMBL" id="ABP37281.1"/>
    </source>
</evidence>
<dbReference type="HOGENOM" id="CLU_2719151_0_0_10"/>
<feature type="compositionally biased region" description="Basic and acidic residues" evidence="1">
    <location>
        <begin position="22"/>
        <end position="72"/>
    </location>
</feature>
<dbReference type="KEGG" id="pvi:Cvib_1269"/>
<protein>
    <recommendedName>
        <fullName evidence="3">Lipoprotein</fullName>
    </recommendedName>
</protein>
<feature type="region of interest" description="Disordered" evidence="1">
    <location>
        <begin position="15"/>
        <end position="72"/>
    </location>
</feature>
<dbReference type="EMBL" id="CP000607">
    <property type="protein sequence ID" value="ABP37281.1"/>
    <property type="molecule type" value="Genomic_DNA"/>
</dbReference>
<proteinExistence type="predicted"/>
<accession>A4SFM2</accession>
<evidence type="ECO:0008006" key="3">
    <source>
        <dbReference type="Google" id="ProtNLM"/>
    </source>
</evidence>
<name>A4SFM2_CHLPM</name>
<organism evidence="2">
    <name type="scientific">Chlorobium phaeovibrioides (strain DSM 265 / 1930)</name>
    <name type="common">Prosthecochloris vibrioformis (strain DSM 265)</name>
    <dbReference type="NCBI Taxonomy" id="290318"/>
    <lineage>
        <taxon>Bacteria</taxon>
        <taxon>Pseudomonadati</taxon>
        <taxon>Chlorobiota</taxon>
        <taxon>Chlorobiia</taxon>
        <taxon>Chlorobiales</taxon>
        <taxon>Chlorobiaceae</taxon>
        <taxon>Chlorobium/Pelodictyon group</taxon>
        <taxon>Chlorobium</taxon>
    </lineage>
</organism>
<gene>
    <name evidence="2" type="ordered locus">Cvib_1269</name>
</gene>